<dbReference type="Proteomes" id="UP001230005">
    <property type="component" value="Unassembled WGS sequence"/>
</dbReference>
<dbReference type="InterPro" id="IPR009711">
    <property type="entry name" value="UPF0473"/>
</dbReference>
<name>A0ABT9ZU45_9BACI</name>
<dbReference type="EMBL" id="JAUSUG010000007">
    <property type="protein sequence ID" value="MDQ0254767.1"/>
    <property type="molecule type" value="Genomic_DNA"/>
</dbReference>
<protein>
    <submittedName>
        <fullName evidence="1">Uncharacterized protein YrzB (UPF0473 family)</fullName>
    </submittedName>
</protein>
<sequence>MDKIEVGEIFVISDENDEDQEVEVLAVMTIEDMEYVAVTFADDLQEDNEDDIDVFFLRVDDDGGLSAIENDAEFERVSSTFDEQMDEEGE</sequence>
<evidence type="ECO:0000313" key="1">
    <source>
        <dbReference type="EMBL" id="MDQ0254767.1"/>
    </source>
</evidence>
<dbReference type="RefSeq" id="WP_307325161.1">
    <property type="nucleotide sequence ID" value="NZ_JAUSUG010000007.1"/>
</dbReference>
<accession>A0ABT9ZU45</accession>
<dbReference type="Pfam" id="PF06949">
    <property type="entry name" value="DUF1292"/>
    <property type="match status" value="1"/>
</dbReference>
<organism evidence="1 2">
    <name type="scientific">Evansella vedderi</name>
    <dbReference type="NCBI Taxonomy" id="38282"/>
    <lineage>
        <taxon>Bacteria</taxon>
        <taxon>Bacillati</taxon>
        <taxon>Bacillota</taxon>
        <taxon>Bacilli</taxon>
        <taxon>Bacillales</taxon>
        <taxon>Bacillaceae</taxon>
        <taxon>Evansella</taxon>
    </lineage>
</organism>
<gene>
    <name evidence="1" type="ORF">J2S74_002146</name>
</gene>
<evidence type="ECO:0000313" key="2">
    <source>
        <dbReference type="Proteomes" id="UP001230005"/>
    </source>
</evidence>
<reference evidence="1 2" key="1">
    <citation type="submission" date="2023-07" db="EMBL/GenBank/DDBJ databases">
        <title>Genomic Encyclopedia of Type Strains, Phase IV (KMG-IV): sequencing the most valuable type-strain genomes for metagenomic binning, comparative biology and taxonomic classification.</title>
        <authorList>
            <person name="Goeker M."/>
        </authorList>
    </citation>
    <scope>NUCLEOTIDE SEQUENCE [LARGE SCALE GENOMIC DNA]</scope>
    <source>
        <strain evidence="1 2">DSM 9768</strain>
    </source>
</reference>
<keyword evidence="2" id="KW-1185">Reference proteome</keyword>
<proteinExistence type="predicted"/>
<comment type="caution">
    <text evidence="1">The sequence shown here is derived from an EMBL/GenBank/DDBJ whole genome shotgun (WGS) entry which is preliminary data.</text>
</comment>